<evidence type="ECO:0000256" key="9">
    <source>
        <dbReference type="ARBA" id="ARBA00023136"/>
    </source>
</evidence>
<keyword evidence="8" id="KW-0626">Porin</keyword>
<evidence type="ECO:0000313" key="14">
    <source>
        <dbReference type="Proteomes" id="UP001319874"/>
    </source>
</evidence>
<evidence type="ECO:0000256" key="5">
    <source>
        <dbReference type="ARBA" id="ARBA00022692"/>
    </source>
</evidence>
<dbReference type="Gene3D" id="2.40.160.10">
    <property type="entry name" value="Porin"/>
    <property type="match status" value="1"/>
</dbReference>
<keyword evidence="5" id="KW-0812">Transmembrane</keyword>
<keyword evidence="10" id="KW-0998">Cell outer membrane</keyword>
<dbReference type="Pfam" id="PF13609">
    <property type="entry name" value="Porin_4"/>
    <property type="match status" value="1"/>
</dbReference>
<feature type="signal peptide" evidence="11">
    <location>
        <begin position="1"/>
        <end position="27"/>
    </location>
</feature>
<comment type="subcellular location">
    <subcellularLocation>
        <location evidence="1">Cell outer membrane</location>
        <topology evidence="1">Multi-pass membrane protein</topology>
    </subcellularLocation>
</comment>
<protein>
    <submittedName>
        <fullName evidence="13">Porin</fullName>
    </submittedName>
</protein>
<keyword evidence="7" id="KW-0406">Ion transport</keyword>
<dbReference type="SUPFAM" id="SSF56935">
    <property type="entry name" value="Porins"/>
    <property type="match status" value="1"/>
</dbReference>
<evidence type="ECO:0000256" key="11">
    <source>
        <dbReference type="SAM" id="SignalP"/>
    </source>
</evidence>
<keyword evidence="3" id="KW-0813">Transport</keyword>
<dbReference type="PANTHER" id="PTHR34501">
    <property type="entry name" value="PROTEIN YDDL-RELATED"/>
    <property type="match status" value="1"/>
</dbReference>
<evidence type="ECO:0000256" key="1">
    <source>
        <dbReference type="ARBA" id="ARBA00004571"/>
    </source>
</evidence>
<evidence type="ECO:0000256" key="2">
    <source>
        <dbReference type="ARBA" id="ARBA00011233"/>
    </source>
</evidence>
<dbReference type="CDD" id="cd00342">
    <property type="entry name" value="gram_neg_porins"/>
    <property type="match status" value="1"/>
</dbReference>
<feature type="domain" description="Porin" evidence="12">
    <location>
        <begin position="24"/>
        <end position="327"/>
    </location>
</feature>
<reference evidence="13 14" key="1">
    <citation type="journal article" date="2022" name="Front. Microbiol.">
        <title>Identification and characterization of a novel class of self-sufficient cytochrome P450 hydroxylase involved in cyclohexanecarboxylate degradation in Paraburkholderia terrae strain KU-64.</title>
        <authorList>
            <person name="Yamamoto T."/>
            <person name="Hasegawa Y."/>
            <person name="Iwaki H."/>
        </authorList>
    </citation>
    <scope>NUCLEOTIDE SEQUENCE [LARGE SCALE GENOMIC DNA]</scope>
    <source>
        <strain evidence="13 14">KU-64</strain>
    </source>
</reference>
<evidence type="ECO:0000256" key="6">
    <source>
        <dbReference type="ARBA" id="ARBA00022729"/>
    </source>
</evidence>
<evidence type="ECO:0000256" key="3">
    <source>
        <dbReference type="ARBA" id="ARBA00022448"/>
    </source>
</evidence>
<sequence length="368" mass="38828">MSSSRLFCTQAAFGVVAAMSLIKPAFSADTVTLYGLLDAGVSYVSNEGGHHNFKFDDGIAVPSFFGLRGVEDLGGGLKAVFDLESQFTFSTGGQIAGGIFGRNAWVGLDSDHFGRITAGNQYDFMNDALTAEGNVPAVLSGGLYVFPTGPFRNFGIPNNPTGWSDWDRTAQEQVHNSVKYVSPSISGFKLGAMYAFGGVAGNFNQGSAKSFGATYNAGNFGAGAAYTEVHYADALDTTIRNWGVGAHYAIGDLHLAADFTTGHNLENGASAYQGSIGGQYYFAPDVSLGTSYTYMKGNAELENAHANQVALTLNYILSKRTQVYLSGVTQHASSGSHPLFEGLFSPNGADASSSQNQSIIRVGMRTAF</sequence>
<accession>A0ABN6JYG3</accession>
<evidence type="ECO:0000259" key="12">
    <source>
        <dbReference type="Pfam" id="PF13609"/>
    </source>
</evidence>
<proteinExistence type="predicted"/>
<dbReference type="InterPro" id="IPR002299">
    <property type="entry name" value="Porin_Neis"/>
</dbReference>
<dbReference type="Proteomes" id="UP001319874">
    <property type="component" value="Chromosome 4"/>
</dbReference>
<comment type="subunit">
    <text evidence="2">Homotrimer.</text>
</comment>
<organism evidence="13 14">
    <name type="scientific">Paraburkholderia terrae</name>
    <dbReference type="NCBI Taxonomy" id="311230"/>
    <lineage>
        <taxon>Bacteria</taxon>
        <taxon>Pseudomonadati</taxon>
        <taxon>Pseudomonadota</taxon>
        <taxon>Betaproteobacteria</taxon>
        <taxon>Burkholderiales</taxon>
        <taxon>Burkholderiaceae</taxon>
        <taxon>Paraburkholderia</taxon>
    </lineage>
</organism>
<keyword evidence="9" id="KW-0472">Membrane</keyword>
<evidence type="ECO:0000256" key="4">
    <source>
        <dbReference type="ARBA" id="ARBA00022452"/>
    </source>
</evidence>
<evidence type="ECO:0000256" key="10">
    <source>
        <dbReference type="ARBA" id="ARBA00023237"/>
    </source>
</evidence>
<dbReference type="InterPro" id="IPR023614">
    <property type="entry name" value="Porin_dom_sf"/>
</dbReference>
<keyword evidence="14" id="KW-1185">Reference proteome</keyword>
<dbReference type="InterPro" id="IPR033900">
    <property type="entry name" value="Gram_neg_porin_domain"/>
</dbReference>
<feature type="chain" id="PRO_5047241426" evidence="11">
    <location>
        <begin position="28"/>
        <end position="368"/>
    </location>
</feature>
<dbReference type="EMBL" id="AP024958">
    <property type="protein sequence ID" value="BCZ84927.1"/>
    <property type="molecule type" value="Genomic_DNA"/>
</dbReference>
<dbReference type="PANTHER" id="PTHR34501:SF9">
    <property type="entry name" value="MAJOR OUTER MEMBRANE PROTEIN P.IA"/>
    <property type="match status" value="1"/>
</dbReference>
<dbReference type="PRINTS" id="PR00184">
    <property type="entry name" value="NEISSPPORIN"/>
</dbReference>
<gene>
    <name evidence="13" type="ORF">PTKU64_86020</name>
</gene>
<evidence type="ECO:0000256" key="8">
    <source>
        <dbReference type="ARBA" id="ARBA00023114"/>
    </source>
</evidence>
<evidence type="ECO:0000256" key="7">
    <source>
        <dbReference type="ARBA" id="ARBA00023065"/>
    </source>
</evidence>
<keyword evidence="4" id="KW-1134">Transmembrane beta strand</keyword>
<name>A0ABN6JYG3_9BURK</name>
<keyword evidence="6 11" id="KW-0732">Signal</keyword>
<dbReference type="RefSeq" id="WP_229517062.1">
    <property type="nucleotide sequence ID" value="NZ_AP024958.1"/>
</dbReference>
<dbReference type="InterPro" id="IPR050298">
    <property type="entry name" value="Gram-neg_bact_OMP"/>
</dbReference>
<evidence type="ECO:0000313" key="13">
    <source>
        <dbReference type="EMBL" id="BCZ84927.1"/>
    </source>
</evidence>